<dbReference type="GO" id="GO:0005737">
    <property type="term" value="C:cytoplasm"/>
    <property type="evidence" value="ECO:0007669"/>
    <property type="project" value="TreeGrafter"/>
</dbReference>
<protein>
    <submittedName>
        <fullName evidence="4">Thiamine-phosphate synthase</fullName>
    </submittedName>
</protein>
<dbReference type="Gene3D" id="3.20.20.70">
    <property type="entry name" value="Aldolase class I"/>
    <property type="match status" value="1"/>
</dbReference>
<evidence type="ECO:0000259" key="3">
    <source>
        <dbReference type="Pfam" id="PF02581"/>
    </source>
</evidence>
<dbReference type="InterPro" id="IPR036206">
    <property type="entry name" value="ThiamineP_synth_sf"/>
</dbReference>
<evidence type="ECO:0000313" key="4">
    <source>
        <dbReference type="EMBL" id="GEB83358.1"/>
    </source>
</evidence>
<comment type="pathway">
    <text evidence="1">Cofactor biosynthesis; thiamine diphosphate biosynthesis.</text>
</comment>
<proteinExistence type="predicted"/>
<organism evidence="4 5">
    <name type="scientific">Acetobacter orleanensis</name>
    <dbReference type="NCBI Taxonomy" id="104099"/>
    <lineage>
        <taxon>Bacteria</taxon>
        <taxon>Pseudomonadati</taxon>
        <taxon>Pseudomonadota</taxon>
        <taxon>Alphaproteobacteria</taxon>
        <taxon>Acetobacterales</taxon>
        <taxon>Acetobacteraceae</taxon>
        <taxon>Acetobacter</taxon>
    </lineage>
</organism>
<dbReference type="GO" id="GO:0009228">
    <property type="term" value="P:thiamine biosynthetic process"/>
    <property type="evidence" value="ECO:0007669"/>
    <property type="project" value="UniProtKB-KW"/>
</dbReference>
<keyword evidence="5" id="KW-1185">Reference proteome</keyword>
<comment type="caution">
    <text evidence="4">The sequence shown here is derived from an EMBL/GenBank/DDBJ whole genome shotgun (WGS) entry which is preliminary data.</text>
</comment>
<dbReference type="Pfam" id="PF02581">
    <property type="entry name" value="TMP-TENI"/>
    <property type="match status" value="1"/>
</dbReference>
<dbReference type="AlphaFoldDB" id="A0A4Y3TNH2"/>
<dbReference type="EMBL" id="BJMU01000010">
    <property type="protein sequence ID" value="GEB83358.1"/>
    <property type="molecule type" value="Genomic_DNA"/>
</dbReference>
<accession>A0A4Y3TNH2</accession>
<dbReference type="PANTHER" id="PTHR20857:SF23">
    <property type="entry name" value="THIAMINE BIOSYNTHETIC BIFUNCTIONAL ENZYME"/>
    <property type="match status" value="1"/>
</dbReference>
<dbReference type="STRING" id="104099.AD949_00795"/>
<dbReference type="PANTHER" id="PTHR20857">
    <property type="entry name" value="THIAMINE-PHOSPHATE PYROPHOSPHORYLASE"/>
    <property type="match status" value="1"/>
</dbReference>
<keyword evidence="2" id="KW-0784">Thiamine biosynthesis</keyword>
<sequence length="211" mass="22333">MTTGQGAGMTAYDVYLATPVLRDVETFLPELARGMRQHAPAAVLLRLADAPEADLIKKIQTVQAVVQAQDCALMLEDRPALALRAGCDGVHLSTGFAEASIKDVRRQIADALQLGVSVGGSRDAAMRAGEAGADYVSFSTAIPVAAAEGEAPESLTDLVRWWCLVMELPAVVEVEAPAQVAAFAQVGADFIQPGPAYWENMSDWTFGAEKS</sequence>
<feature type="domain" description="Thiamine phosphate synthase/TenI" evidence="3">
    <location>
        <begin position="28"/>
        <end position="190"/>
    </location>
</feature>
<dbReference type="GO" id="GO:0004789">
    <property type="term" value="F:thiamine-phosphate diphosphorylase activity"/>
    <property type="evidence" value="ECO:0007669"/>
    <property type="project" value="TreeGrafter"/>
</dbReference>
<dbReference type="Proteomes" id="UP000317617">
    <property type="component" value="Unassembled WGS sequence"/>
</dbReference>
<evidence type="ECO:0000313" key="5">
    <source>
        <dbReference type="Proteomes" id="UP000317617"/>
    </source>
</evidence>
<dbReference type="InterPro" id="IPR013785">
    <property type="entry name" value="Aldolase_TIM"/>
</dbReference>
<name>A0A4Y3TNH2_9PROT</name>
<dbReference type="RefSeq" id="WP_244463262.1">
    <property type="nucleotide sequence ID" value="NZ_BJMU01000010.1"/>
</dbReference>
<dbReference type="CDD" id="cd00564">
    <property type="entry name" value="TMP_TenI"/>
    <property type="match status" value="1"/>
</dbReference>
<evidence type="ECO:0000256" key="2">
    <source>
        <dbReference type="ARBA" id="ARBA00022977"/>
    </source>
</evidence>
<gene>
    <name evidence="4" type="primary">thiE_2</name>
    <name evidence="4" type="ORF">AOR01nite_18350</name>
</gene>
<evidence type="ECO:0000256" key="1">
    <source>
        <dbReference type="ARBA" id="ARBA00004948"/>
    </source>
</evidence>
<reference evidence="4 5" key="1">
    <citation type="submission" date="2019-06" db="EMBL/GenBank/DDBJ databases">
        <title>Whole genome shotgun sequence of Acetobacter orleanensis NBRC 13752.</title>
        <authorList>
            <person name="Hosoyama A."/>
            <person name="Uohara A."/>
            <person name="Ohji S."/>
            <person name="Ichikawa N."/>
        </authorList>
    </citation>
    <scope>NUCLEOTIDE SEQUENCE [LARGE SCALE GENOMIC DNA]</scope>
    <source>
        <strain evidence="4 5">NBRC 13752</strain>
    </source>
</reference>
<dbReference type="InterPro" id="IPR022998">
    <property type="entry name" value="ThiamineP_synth_TenI"/>
</dbReference>
<dbReference type="SUPFAM" id="SSF51391">
    <property type="entry name" value="Thiamin phosphate synthase"/>
    <property type="match status" value="1"/>
</dbReference>